<dbReference type="EMBL" id="UINC01156418">
    <property type="protein sequence ID" value="SVD52820.1"/>
    <property type="molecule type" value="Genomic_DNA"/>
</dbReference>
<accession>A0A382W2I1</accession>
<organism evidence="1">
    <name type="scientific">marine metagenome</name>
    <dbReference type="NCBI Taxonomy" id="408172"/>
    <lineage>
        <taxon>unclassified sequences</taxon>
        <taxon>metagenomes</taxon>
        <taxon>ecological metagenomes</taxon>
    </lineage>
</organism>
<proteinExistence type="predicted"/>
<protein>
    <submittedName>
        <fullName evidence="1">Uncharacterized protein</fullName>
    </submittedName>
</protein>
<reference evidence="1" key="1">
    <citation type="submission" date="2018-05" db="EMBL/GenBank/DDBJ databases">
        <authorList>
            <person name="Lanie J.A."/>
            <person name="Ng W.-L."/>
            <person name="Kazmierczak K.M."/>
            <person name="Andrzejewski T.M."/>
            <person name="Davidsen T.M."/>
            <person name="Wayne K.J."/>
            <person name="Tettelin H."/>
            <person name="Glass J.I."/>
            <person name="Rusch D."/>
            <person name="Podicherti R."/>
            <person name="Tsui H.-C.T."/>
            <person name="Winkler M.E."/>
        </authorList>
    </citation>
    <scope>NUCLEOTIDE SEQUENCE</scope>
</reference>
<evidence type="ECO:0000313" key="1">
    <source>
        <dbReference type="EMBL" id="SVD52820.1"/>
    </source>
</evidence>
<sequence>PKRGLFVRESLTAPVIVAPFMGAKRVPTNSKHKDNTKVRWCMLYGTPI</sequence>
<name>A0A382W2I1_9ZZZZ</name>
<feature type="non-terminal residue" evidence="1">
    <location>
        <position position="1"/>
    </location>
</feature>
<gene>
    <name evidence="1" type="ORF">METZ01_LOCUS405674</name>
</gene>
<dbReference type="AlphaFoldDB" id="A0A382W2I1"/>